<feature type="region of interest" description="Disordered" evidence="6">
    <location>
        <begin position="25"/>
        <end position="49"/>
    </location>
</feature>
<dbReference type="InterPro" id="IPR013320">
    <property type="entry name" value="ConA-like_dom_sf"/>
</dbReference>
<keyword evidence="4" id="KW-1015">Disulfide bond</keyword>
<dbReference type="AlphaFoldDB" id="B3P9K9"/>
<organism evidence="8 9">
    <name type="scientific">Drosophila erecta</name>
    <name type="common">Fruit fly</name>
    <dbReference type="NCBI Taxonomy" id="7220"/>
    <lineage>
        <taxon>Eukaryota</taxon>
        <taxon>Metazoa</taxon>
        <taxon>Ecdysozoa</taxon>
        <taxon>Arthropoda</taxon>
        <taxon>Hexapoda</taxon>
        <taxon>Insecta</taxon>
        <taxon>Pterygota</taxon>
        <taxon>Neoptera</taxon>
        <taxon>Endopterygota</taxon>
        <taxon>Diptera</taxon>
        <taxon>Brachycera</taxon>
        <taxon>Muscomorpha</taxon>
        <taxon>Ephydroidea</taxon>
        <taxon>Drosophilidae</taxon>
        <taxon>Drosophila</taxon>
        <taxon>Sophophora</taxon>
    </lineage>
</organism>
<keyword evidence="3" id="KW-0106">Calcium</keyword>
<gene>
    <name evidence="8" type="primary">Dere\GG12875</name>
    <name evidence="8" type="synonym">dere_GLEANR_12923</name>
    <name evidence="8" type="synonym">GG12875</name>
    <name evidence="8" type="ORF">Dere_GG12875</name>
</gene>
<dbReference type="OrthoDB" id="8793160at2759"/>
<evidence type="ECO:0000256" key="5">
    <source>
        <dbReference type="ARBA" id="ARBA00023180"/>
    </source>
</evidence>
<dbReference type="HOGENOM" id="CLU_039669_0_0_1"/>
<dbReference type="PANTHER" id="PTHR19277">
    <property type="entry name" value="PENTRAXIN"/>
    <property type="match status" value="1"/>
</dbReference>
<dbReference type="GO" id="GO:0046872">
    <property type="term" value="F:metal ion binding"/>
    <property type="evidence" value="ECO:0007669"/>
    <property type="project" value="UniProtKB-KW"/>
</dbReference>
<dbReference type="InterPro" id="IPR051360">
    <property type="entry name" value="Neuronal_Pentraxin_Related"/>
</dbReference>
<keyword evidence="9" id="KW-1185">Reference proteome</keyword>
<evidence type="ECO:0000256" key="3">
    <source>
        <dbReference type="ARBA" id="ARBA00022837"/>
    </source>
</evidence>
<dbReference type="KEGG" id="der:6555778"/>
<evidence type="ECO:0000256" key="1">
    <source>
        <dbReference type="ARBA" id="ARBA00001913"/>
    </source>
</evidence>
<dbReference type="InterPro" id="IPR001759">
    <property type="entry name" value="PTX_dom"/>
</dbReference>
<evidence type="ECO:0000259" key="7">
    <source>
        <dbReference type="SMART" id="SM00159"/>
    </source>
</evidence>
<dbReference type="Pfam" id="PF00354">
    <property type="entry name" value="Pentaxin"/>
    <property type="match status" value="1"/>
</dbReference>
<evidence type="ECO:0000256" key="2">
    <source>
        <dbReference type="ARBA" id="ARBA00022723"/>
    </source>
</evidence>
<evidence type="ECO:0000313" key="8">
    <source>
        <dbReference type="EMBL" id="EDV45505.2"/>
    </source>
</evidence>
<proteinExistence type="predicted"/>
<protein>
    <recommendedName>
        <fullName evidence="7">Pentraxin (PTX) domain-containing protein</fullName>
    </recommendedName>
</protein>
<dbReference type="EMBL" id="CH954183">
    <property type="protein sequence ID" value="EDV45505.2"/>
    <property type="molecule type" value="Genomic_DNA"/>
</dbReference>
<sequence>MISEVRDIAAIGRYRRVEDRIFRTRSQTQAQTHTETRIAASINRSDSSPVNEMAQRVPLTLLGVMLLNAATSFAWKPIAVSGGSGISGGTAAYSIKQSHPGAASSSHEISTSFSQFGGDKETTEVEDELLLGRAAIVNGVDSSAAVSHPISFADHLEDQYESYSIEDEAPKEPLAFPRTPLYGSDRCSVKKFAFNQDGEVEYGNPMPELDQFTICFWMRFTNHSGDHVLLTYEAKKEPREVQIWVANAQNSSFLSMAIKGQQMYRLNYPLKMRQWHHMCSSWNGKTGEWQAWLKAERIGRGFHNSLVGHKIPANGKLRSGGSSVTGEVSHGLHFEMTLVQVYRVALSAGKAHRDHKHHHVHHFDHEGQEVSSTTRAPPSINRPQPMHTLLASGQIPTRVRINLANPPPTASGAPAPGAAGVPTDPAQQAITINTNFVNGQINAGSRLVAQQLLGLSPPSGLQPGGGGKRFQMLSNSANVQFIDETETHIQFKREVDATKKLQKRGLVLLDDGSVVDDGVGSGTDASLIYNGLADFGGQQFKQDLTLKMSLEEEISTHDREPAEEEVRAVMSICSSCHTEPFQGAIVFSWKDVREHMNNALKGLSVGPCGNF</sequence>
<evidence type="ECO:0000313" key="9">
    <source>
        <dbReference type="Proteomes" id="UP000008711"/>
    </source>
</evidence>
<comment type="cofactor">
    <cofactor evidence="1">
        <name>Ca(2+)</name>
        <dbReference type="ChEBI" id="CHEBI:29108"/>
    </cofactor>
</comment>
<dbReference type="Gene3D" id="2.60.120.200">
    <property type="match status" value="1"/>
</dbReference>
<reference evidence="8 9" key="1">
    <citation type="journal article" date="2007" name="Nature">
        <title>Evolution of genes and genomes on the Drosophila phylogeny.</title>
        <authorList>
            <consortium name="Drosophila 12 Genomes Consortium"/>
            <person name="Clark A.G."/>
            <person name="Eisen M.B."/>
            <person name="Smith D.R."/>
            <person name="Bergman C.M."/>
            <person name="Oliver B."/>
            <person name="Markow T.A."/>
            <person name="Kaufman T.C."/>
            <person name="Kellis M."/>
            <person name="Gelbart W."/>
            <person name="Iyer V.N."/>
            <person name="Pollard D.A."/>
            <person name="Sackton T.B."/>
            <person name="Larracuente A.M."/>
            <person name="Singh N.D."/>
            <person name="Abad J.P."/>
            <person name="Abt D.N."/>
            <person name="Adryan B."/>
            <person name="Aguade M."/>
            <person name="Akashi H."/>
            <person name="Anderson W.W."/>
            <person name="Aquadro C.F."/>
            <person name="Ardell D.H."/>
            <person name="Arguello R."/>
            <person name="Artieri C.G."/>
            <person name="Barbash D.A."/>
            <person name="Barker D."/>
            <person name="Barsanti P."/>
            <person name="Batterham P."/>
            <person name="Batzoglou S."/>
            <person name="Begun D."/>
            <person name="Bhutkar A."/>
            <person name="Blanco E."/>
            <person name="Bosak S.A."/>
            <person name="Bradley R.K."/>
            <person name="Brand A.D."/>
            <person name="Brent M.R."/>
            <person name="Brooks A.N."/>
            <person name="Brown R.H."/>
            <person name="Butlin R.K."/>
            <person name="Caggese C."/>
            <person name="Calvi B.R."/>
            <person name="Bernardo de Carvalho A."/>
            <person name="Caspi A."/>
            <person name="Castrezana S."/>
            <person name="Celniker S.E."/>
            <person name="Chang J.L."/>
            <person name="Chapple C."/>
            <person name="Chatterji S."/>
            <person name="Chinwalla A."/>
            <person name="Civetta A."/>
            <person name="Clifton S.W."/>
            <person name="Comeron J.M."/>
            <person name="Costello J.C."/>
            <person name="Coyne J.A."/>
            <person name="Daub J."/>
            <person name="David R.G."/>
            <person name="Delcher A.L."/>
            <person name="Delehaunty K."/>
            <person name="Do C.B."/>
            <person name="Ebling H."/>
            <person name="Edwards K."/>
            <person name="Eickbush T."/>
            <person name="Evans J.D."/>
            <person name="Filipski A."/>
            <person name="Findeiss S."/>
            <person name="Freyhult E."/>
            <person name="Fulton L."/>
            <person name="Fulton R."/>
            <person name="Garcia A.C."/>
            <person name="Gardiner A."/>
            <person name="Garfield D.A."/>
            <person name="Garvin B.E."/>
            <person name="Gibson G."/>
            <person name="Gilbert D."/>
            <person name="Gnerre S."/>
            <person name="Godfrey J."/>
            <person name="Good R."/>
            <person name="Gotea V."/>
            <person name="Gravely B."/>
            <person name="Greenberg A.J."/>
            <person name="Griffiths-Jones S."/>
            <person name="Gross S."/>
            <person name="Guigo R."/>
            <person name="Gustafson E.A."/>
            <person name="Haerty W."/>
            <person name="Hahn M.W."/>
            <person name="Halligan D.L."/>
            <person name="Halpern A.L."/>
            <person name="Halter G.M."/>
            <person name="Han M.V."/>
            <person name="Heger A."/>
            <person name="Hillier L."/>
            <person name="Hinrichs A.S."/>
            <person name="Holmes I."/>
            <person name="Hoskins R.A."/>
            <person name="Hubisz M.J."/>
            <person name="Hultmark D."/>
            <person name="Huntley M.A."/>
            <person name="Jaffe D.B."/>
            <person name="Jagadeeshan S."/>
            <person name="Jeck W.R."/>
            <person name="Johnson J."/>
            <person name="Jones C.D."/>
            <person name="Jordan W.C."/>
            <person name="Karpen G.H."/>
            <person name="Kataoka E."/>
            <person name="Keightley P.D."/>
            <person name="Kheradpour P."/>
            <person name="Kirkness E.F."/>
            <person name="Koerich L.B."/>
            <person name="Kristiansen K."/>
            <person name="Kudrna D."/>
            <person name="Kulathinal R.J."/>
            <person name="Kumar S."/>
            <person name="Kwok R."/>
            <person name="Lander E."/>
            <person name="Langley C.H."/>
            <person name="Lapoint R."/>
            <person name="Lazzaro B.P."/>
            <person name="Lee S.J."/>
            <person name="Levesque L."/>
            <person name="Li R."/>
            <person name="Lin C.F."/>
            <person name="Lin M.F."/>
            <person name="Lindblad-Toh K."/>
            <person name="Llopart A."/>
            <person name="Long M."/>
            <person name="Low L."/>
            <person name="Lozovsky E."/>
            <person name="Lu J."/>
            <person name="Luo M."/>
            <person name="Machado C.A."/>
            <person name="Makalowski W."/>
            <person name="Marzo M."/>
            <person name="Matsuda M."/>
            <person name="Matzkin L."/>
            <person name="McAllister B."/>
            <person name="McBride C.S."/>
            <person name="McKernan B."/>
            <person name="McKernan K."/>
            <person name="Mendez-Lago M."/>
            <person name="Minx P."/>
            <person name="Mollenhauer M.U."/>
            <person name="Montooth K."/>
            <person name="Mount S.M."/>
            <person name="Mu X."/>
            <person name="Myers E."/>
            <person name="Negre B."/>
            <person name="Newfeld S."/>
            <person name="Nielsen R."/>
            <person name="Noor M.A."/>
            <person name="O'Grady P."/>
            <person name="Pachter L."/>
            <person name="Papaceit M."/>
            <person name="Parisi M.J."/>
            <person name="Parisi M."/>
            <person name="Parts L."/>
            <person name="Pedersen J.S."/>
            <person name="Pesole G."/>
            <person name="Phillippy A.M."/>
            <person name="Ponting C.P."/>
            <person name="Pop M."/>
            <person name="Porcelli D."/>
            <person name="Powell J.R."/>
            <person name="Prohaska S."/>
            <person name="Pruitt K."/>
            <person name="Puig M."/>
            <person name="Quesneville H."/>
            <person name="Ram K.R."/>
            <person name="Rand D."/>
            <person name="Rasmussen M.D."/>
            <person name="Reed L.K."/>
            <person name="Reenan R."/>
            <person name="Reily A."/>
            <person name="Remington K.A."/>
            <person name="Rieger T.T."/>
            <person name="Ritchie M.G."/>
            <person name="Robin C."/>
            <person name="Rogers Y.H."/>
            <person name="Rohde C."/>
            <person name="Rozas J."/>
            <person name="Rubenfield M.J."/>
            <person name="Ruiz A."/>
            <person name="Russo S."/>
            <person name="Salzberg S.L."/>
            <person name="Sanchez-Gracia A."/>
            <person name="Saranga D.J."/>
            <person name="Sato H."/>
            <person name="Schaeffer S.W."/>
            <person name="Schatz M.C."/>
            <person name="Schlenke T."/>
            <person name="Schwartz R."/>
            <person name="Segarra C."/>
            <person name="Singh R.S."/>
            <person name="Sirot L."/>
            <person name="Sirota M."/>
            <person name="Sisneros N.B."/>
            <person name="Smith C.D."/>
            <person name="Smith T.F."/>
            <person name="Spieth J."/>
            <person name="Stage D.E."/>
            <person name="Stark A."/>
            <person name="Stephan W."/>
            <person name="Strausberg R.L."/>
            <person name="Strempel S."/>
            <person name="Sturgill D."/>
            <person name="Sutton G."/>
            <person name="Sutton G.G."/>
            <person name="Tao W."/>
            <person name="Teichmann S."/>
            <person name="Tobari Y.N."/>
            <person name="Tomimura Y."/>
            <person name="Tsolas J.M."/>
            <person name="Valente V.L."/>
            <person name="Venter E."/>
            <person name="Venter J.C."/>
            <person name="Vicario S."/>
            <person name="Vieira F.G."/>
            <person name="Vilella A.J."/>
            <person name="Villasante A."/>
            <person name="Walenz B."/>
            <person name="Wang J."/>
            <person name="Wasserman M."/>
            <person name="Watts T."/>
            <person name="Wilson D."/>
            <person name="Wilson R.K."/>
            <person name="Wing R.A."/>
            <person name="Wolfner M.F."/>
            <person name="Wong A."/>
            <person name="Wong G.K."/>
            <person name="Wu C.I."/>
            <person name="Wu G."/>
            <person name="Yamamoto D."/>
            <person name="Yang H.P."/>
            <person name="Yang S.P."/>
            <person name="Yorke J.A."/>
            <person name="Yoshida K."/>
            <person name="Zdobnov E."/>
            <person name="Zhang P."/>
            <person name="Zhang Y."/>
            <person name="Zimin A.V."/>
            <person name="Baldwin J."/>
            <person name="Abdouelleil A."/>
            <person name="Abdulkadir J."/>
            <person name="Abebe A."/>
            <person name="Abera B."/>
            <person name="Abreu J."/>
            <person name="Acer S.C."/>
            <person name="Aftuck L."/>
            <person name="Alexander A."/>
            <person name="An P."/>
            <person name="Anderson E."/>
            <person name="Anderson S."/>
            <person name="Arachi H."/>
            <person name="Azer M."/>
            <person name="Bachantsang P."/>
            <person name="Barry A."/>
            <person name="Bayul T."/>
            <person name="Berlin A."/>
            <person name="Bessette D."/>
            <person name="Bloom T."/>
            <person name="Blye J."/>
            <person name="Boguslavskiy L."/>
            <person name="Bonnet C."/>
            <person name="Boukhgalter B."/>
            <person name="Bourzgui I."/>
            <person name="Brown A."/>
            <person name="Cahill P."/>
            <person name="Channer S."/>
            <person name="Cheshatsang Y."/>
            <person name="Chuda L."/>
            <person name="Citroen M."/>
            <person name="Collymore A."/>
            <person name="Cooke P."/>
            <person name="Costello M."/>
            <person name="D'Aco K."/>
            <person name="Daza R."/>
            <person name="De Haan G."/>
            <person name="DeGray S."/>
            <person name="DeMaso C."/>
            <person name="Dhargay N."/>
            <person name="Dooley K."/>
            <person name="Dooley E."/>
            <person name="Doricent M."/>
            <person name="Dorje P."/>
            <person name="Dorjee K."/>
            <person name="Dupes A."/>
            <person name="Elong R."/>
            <person name="Falk J."/>
            <person name="Farina A."/>
            <person name="Faro S."/>
            <person name="Ferguson D."/>
            <person name="Fisher S."/>
            <person name="Foley C.D."/>
            <person name="Franke A."/>
            <person name="Friedrich D."/>
            <person name="Gadbois L."/>
            <person name="Gearin G."/>
            <person name="Gearin C.R."/>
            <person name="Giannoukos G."/>
            <person name="Goode T."/>
            <person name="Graham J."/>
            <person name="Grandbois E."/>
            <person name="Grewal S."/>
            <person name="Gyaltsen K."/>
            <person name="Hafez N."/>
            <person name="Hagos B."/>
            <person name="Hall J."/>
            <person name="Henson C."/>
            <person name="Hollinger A."/>
            <person name="Honan T."/>
            <person name="Huard M.D."/>
            <person name="Hughes L."/>
            <person name="Hurhula B."/>
            <person name="Husby M.E."/>
            <person name="Kamat A."/>
            <person name="Kanga B."/>
            <person name="Kashin S."/>
            <person name="Khazanovich D."/>
            <person name="Kisner P."/>
            <person name="Lance K."/>
            <person name="Lara M."/>
            <person name="Lee W."/>
            <person name="Lennon N."/>
            <person name="Letendre F."/>
            <person name="LeVine R."/>
            <person name="Lipovsky A."/>
            <person name="Liu X."/>
            <person name="Liu J."/>
            <person name="Liu S."/>
            <person name="Lokyitsang T."/>
            <person name="Lokyitsang Y."/>
            <person name="Lubonja R."/>
            <person name="Lui A."/>
            <person name="MacDonald P."/>
            <person name="Magnisalis V."/>
            <person name="Maru K."/>
            <person name="Matthews C."/>
            <person name="McCusker W."/>
            <person name="McDonough S."/>
            <person name="Mehta T."/>
            <person name="Meldrim J."/>
            <person name="Meneus L."/>
            <person name="Mihai O."/>
            <person name="Mihalev A."/>
            <person name="Mihova T."/>
            <person name="Mittelman R."/>
            <person name="Mlenga V."/>
            <person name="Montmayeur A."/>
            <person name="Mulrain L."/>
            <person name="Navidi A."/>
            <person name="Naylor J."/>
            <person name="Negash T."/>
            <person name="Nguyen T."/>
            <person name="Nguyen N."/>
            <person name="Nicol R."/>
            <person name="Norbu C."/>
            <person name="Norbu N."/>
            <person name="Novod N."/>
            <person name="O'Neill B."/>
            <person name="Osman S."/>
            <person name="Markiewicz E."/>
            <person name="Oyono O.L."/>
            <person name="Patti C."/>
            <person name="Phunkhang P."/>
            <person name="Pierre F."/>
            <person name="Priest M."/>
            <person name="Raghuraman S."/>
            <person name="Rege F."/>
            <person name="Reyes R."/>
            <person name="Rise C."/>
            <person name="Rogov P."/>
            <person name="Ross K."/>
            <person name="Ryan E."/>
            <person name="Settipalli S."/>
            <person name="Shea T."/>
            <person name="Sherpa N."/>
            <person name="Shi L."/>
            <person name="Shih D."/>
            <person name="Sparrow T."/>
            <person name="Spaulding J."/>
            <person name="Stalker J."/>
            <person name="Stange-Thomann N."/>
            <person name="Stavropoulos S."/>
            <person name="Stone C."/>
            <person name="Strader C."/>
            <person name="Tesfaye S."/>
            <person name="Thomson T."/>
            <person name="Thoulutsang Y."/>
            <person name="Thoulutsang D."/>
            <person name="Topham K."/>
            <person name="Topping I."/>
            <person name="Tsamla T."/>
            <person name="Vassiliev H."/>
            <person name="Vo A."/>
            <person name="Wangchuk T."/>
            <person name="Wangdi T."/>
            <person name="Weiand M."/>
            <person name="Wilkinson J."/>
            <person name="Wilson A."/>
            <person name="Yadav S."/>
            <person name="Young G."/>
            <person name="Yu Q."/>
            <person name="Zembek L."/>
            <person name="Zhong D."/>
            <person name="Zimmer A."/>
            <person name="Zwirko Z."/>
            <person name="Jaffe D.B."/>
            <person name="Alvarez P."/>
            <person name="Brockman W."/>
            <person name="Butler J."/>
            <person name="Chin C."/>
            <person name="Gnerre S."/>
            <person name="Grabherr M."/>
            <person name="Kleber M."/>
            <person name="Mauceli E."/>
            <person name="MacCallum I."/>
        </authorList>
    </citation>
    <scope>NUCLEOTIDE SEQUENCE [LARGE SCALE GENOMIC DNA]</scope>
    <source>
        <strain evidence="8 9">TSC#14021-0224.01</strain>
    </source>
</reference>
<dbReference type="SMART" id="SM00159">
    <property type="entry name" value="PTX"/>
    <property type="match status" value="1"/>
</dbReference>
<accession>B3P9K9</accession>
<dbReference type="eggNOG" id="ENOG502QUT0">
    <property type="taxonomic scope" value="Eukaryota"/>
</dbReference>
<keyword evidence="5" id="KW-0325">Glycoprotein</keyword>
<dbReference type="PANTHER" id="PTHR19277:SF125">
    <property type="entry name" value="B6"/>
    <property type="match status" value="1"/>
</dbReference>
<dbReference type="SUPFAM" id="SSF49899">
    <property type="entry name" value="Concanavalin A-like lectins/glucanases"/>
    <property type="match status" value="1"/>
</dbReference>
<keyword evidence="2" id="KW-0479">Metal-binding</keyword>
<name>B3P9K9_DROER</name>
<reference evidence="8 9" key="2">
    <citation type="journal article" date="2008" name="Bioinformatics">
        <title>Assembly reconciliation.</title>
        <authorList>
            <person name="Zimin A.V."/>
            <person name="Smith D.R."/>
            <person name="Sutton G."/>
            <person name="Yorke J.A."/>
        </authorList>
    </citation>
    <scope>NUCLEOTIDE SEQUENCE [LARGE SCALE GENOMIC DNA]</scope>
    <source>
        <strain evidence="8 9">TSC#14021-0224.01</strain>
    </source>
</reference>
<feature type="domain" description="Pentraxin (PTX)" evidence="7">
    <location>
        <begin position="184"/>
        <end position="377"/>
    </location>
</feature>
<dbReference type="Proteomes" id="UP000008711">
    <property type="component" value="Unassembled WGS sequence"/>
</dbReference>
<evidence type="ECO:0000256" key="4">
    <source>
        <dbReference type="ARBA" id="ARBA00023157"/>
    </source>
</evidence>
<evidence type="ECO:0000256" key="6">
    <source>
        <dbReference type="SAM" id="MobiDB-lite"/>
    </source>
</evidence>